<feature type="domain" description="Chromo" evidence="2">
    <location>
        <begin position="94"/>
        <end position="132"/>
    </location>
</feature>
<dbReference type="InterPro" id="IPR050951">
    <property type="entry name" value="Retrovirus_Pol_polyprotein"/>
</dbReference>
<dbReference type="PROSITE" id="PS50994">
    <property type="entry name" value="INTEGRASE"/>
    <property type="match status" value="1"/>
</dbReference>
<evidence type="ECO:0000313" key="4">
    <source>
        <dbReference type="EMBL" id="KAA0038307.1"/>
    </source>
</evidence>
<name>A0A5A7T9K0_CUCMM</name>
<dbReference type="InterPro" id="IPR000953">
    <property type="entry name" value="Chromo/chromo_shadow_dom"/>
</dbReference>
<gene>
    <name evidence="4" type="ORF">E6C27_scaffold270G001760</name>
</gene>
<dbReference type="SUPFAM" id="SSF53098">
    <property type="entry name" value="Ribonuclease H-like"/>
    <property type="match status" value="1"/>
</dbReference>
<dbReference type="PANTHER" id="PTHR37984:SF5">
    <property type="entry name" value="PROTEIN NYNRIN-LIKE"/>
    <property type="match status" value="1"/>
</dbReference>
<reference evidence="4 5" key="1">
    <citation type="submission" date="2019-08" db="EMBL/GenBank/DDBJ databases">
        <title>Draft genome sequences of two oriental melons (Cucumis melo L. var makuwa).</title>
        <authorList>
            <person name="Kwon S.-Y."/>
        </authorList>
    </citation>
    <scope>NUCLEOTIDE SEQUENCE [LARGE SCALE GENOMIC DNA]</scope>
    <source>
        <strain evidence="5">cv. SW 3</strain>
        <tissue evidence="4">Leaf</tissue>
    </source>
</reference>
<dbReference type="GO" id="GO:0003676">
    <property type="term" value="F:nucleic acid binding"/>
    <property type="evidence" value="ECO:0007669"/>
    <property type="project" value="InterPro"/>
</dbReference>
<accession>A0A5A7T9K0</accession>
<evidence type="ECO:0000259" key="3">
    <source>
        <dbReference type="PROSITE" id="PS50994"/>
    </source>
</evidence>
<dbReference type="GO" id="GO:0015074">
    <property type="term" value="P:DNA integration"/>
    <property type="evidence" value="ECO:0007669"/>
    <property type="project" value="InterPro"/>
</dbReference>
<protein>
    <submittedName>
        <fullName evidence="4">Retrotransposable element Tf2 protein type 3</fullName>
    </submittedName>
</protein>
<feature type="region of interest" description="Disordered" evidence="1">
    <location>
        <begin position="1"/>
        <end position="20"/>
    </location>
</feature>
<dbReference type="EMBL" id="SSTE01018746">
    <property type="protein sequence ID" value="KAA0038307.1"/>
    <property type="molecule type" value="Genomic_DNA"/>
</dbReference>
<sequence>MFRLAGTKLNRSSAYHPQSDGQTEVVNRGVEMYLRCLCNDKPKEWFKWIAWAEYWYNTTFHRALGMTPFQKLVGEHIDVQPTVQQLDESFVWTTHPEEALDYRRNKAGEWEVMIRWDGLSIHEATWEQYADIVDKYPDFHLEDKVSLERRSNVRPIMLP</sequence>
<dbReference type="Gene3D" id="2.40.50.40">
    <property type="match status" value="1"/>
</dbReference>
<feature type="compositionally biased region" description="Polar residues" evidence="1">
    <location>
        <begin position="9"/>
        <end position="20"/>
    </location>
</feature>
<dbReference type="AlphaFoldDB" id="A0A5A7T9K0"/>
<proteinExistence type="predicted"/>
<dbReference type="PANTHER" id="PTHR37984">
    <property type="entry name" value="PROTEIN CBG26694"/>
    <property type="match status" value="1"/>
</dbReference>
<dbReference type="SUPFAM" id="SSF54160">
    <property type="entry name" value="Chromo domain-like"/>
    <property type="match status" value="1"/>
</dbReference>
<dbReference type="Proteomes" id="UP000321393">
    <property type="component" value="Unassembled WGS sequence"/>
</dbReference>
<dbReference type="InterPro" id="IPR012337">
    <property type="entry name" value="RNaseH-like_sf"/>
</dbReference>
<evidence type="ECO:0000256" key="1">
    <source>
        <dbReference type="SAM" id="MobiDB-lite"/>
    </source>
</evidence>
<dbReference type="OrthoDB" id="5554229at2759"/>
<evidence type="ECO:0000313" key="5">
    <source>
        <dbReference type="Proteomes" id="UP000321393"/>
    </source>
</evidence>
<feature type="domain" description="Integrase catalytic" evidence="3">
    <location>
        <begin position="1"/>
        <end position="76"/>
    </location>
</feature>
<dbReference type="PROSITE" id="PS50013">
    <property type="entry name" value="CHROMO_2"/>
    <property type="match status" value="1"/>
</dbReference>
<comment type="caution">
    <text evidence="4">The sequence shown here is derived from an EMBL/GenBank/DDBJ whole genome shotgun (WGS) entry which is preliminary data.</text>
</comment>
<dbReference type="Gene3D" id="3.30.420.10">
    <property type="entry name" value="Ribonuclease H-like superfamily/Ribonuclease H"/>
    <property type="match status" value="1"/>
</dbReference>
<organism evidence="4 5">
    <name type="scientific">Cucumis melo var. makuwa</name>
    <name type="common">Oriental melon</name>
    <dbReference type="NCBI Taxonomy" id="1194695"/>
    <lineage>
        <taxon>Eukaryota</taxon>
        <taxon>Viridiplantae</taxon>
        <taxon>Streptophyta</taxon>
        <taxon>Embryophyta</taxon>
        <taxon>Tracheophyta</taxon>
        <taxon>Spermatophyta</taxon>
        <taxon>Magnoliopsida</taxon>
        <taxon>eudicotyledons</taxon>
        <taxon>Gunneridae</taxon>
        <taxon>Pentapetalae</taxon>
        <taxon>rosids</taxon>
        <taxon>fabids</taxon>
        <taxon>Cucurbitales</taxon>
        <taxon>Cucurbitaceae</taxon>
        <taxon>Benincaseae</taxon>
        <taxon>Cucumis</taxon>
    </lineage>
</organism>
<evidence type="ECO:0000259" key="2">
    <source>
        <dbReference type="PROSITE" id="PS50013"/>
    </source>
</evidence>
<dbReference type="InterPro" id="IPR036397">
    <property type="entry name" value="RNaseH_sf"/>
</dbReference>
<dbReference type="InterPro" id="IPR001584">
    <property type="entry name" value="Integrase_cat-core"/>
</dbReference>
<dbReference type="InterPro" id="IPR016197">
    <property type="entry name" value="Chromo-like_dom_sf"/>
</dbReference>